<reference evidence="3 4" key="1">
    <citation type="submission" date="2018-08" db="EMBL/GenBank/DDBJ databases">
        <title>Genomic investigation of the strawberry pathogen Phytophthora fragariae indicates pathogenicity is determined by transcriptional variation in three key races.</title>
        <authorList>
            <person name="Adams T.M."/>
            <person name="Armitage A.D."/>
            <person name="Sobczyk M.K."/>
            <person name="Bates H.J."/>
            <person name="Dunwell J.M."/>
            <person name="Nellist C.F."/>
            <person name="Harrison R.J."/>
        </authorList>
    </citation>
    <scope>NUCLEOTIDE SEQUENCE [LARGE SCALE GENOMIC DNA]</scope>
    <source>
        <strain evidence="3 4">NOV-27</strain>
    </source>
</reference>
<keyword evidence="4" id="KW-1185">Reference proteome</keyword>
<protein>
    <recommendedName>
        <fullName evidence="2">PH domain-containing protein</fullName>
    </recommendedName>
</protein>
<dbReference type="Proteomes" id="UP000433483">
    <property type="component" value="Unassembled WGS sequence"/>
</dbReference>
<feature type="domain" description="PH" evidence="2">
    <location>
        <begin position="49"/>
        <end position="144"/>
    </location>
</feature>
<proteinExistence type="predicted"/>
<dbReference type="InterPro" id="IPR011993">
    <property type="entry name" value="PH-like_dom_sf"/>
</dbReference>
<accession>A0A6A3WED4</accession>
<dbReference type="AlphaFoldDB" id="A0A6A3WED4"/>
<feature type="compositionally biased region" description="Low complexity" evidence="1">
    <location>
        <begin position="1"/>
        <end position="13"/>
    </location>
</feature>
<comment type="caution">
    <text evidence="3">The sequence shown here is derived from an EMBL/GenBank/DDBJ whole genome shotgun (WGS) entry which is preliminary data.</text>
</comment>
<dbReference type="EMBL" id="QXGB01001937">
    <property type="protein sequence ID" value="KAE9183541.1"/>
    <property type="molecule type" value="Genomic_DNA"/>
</dbReference>
<dbReference type="SUPFAM" id="SSF50729">
    <property type="entry name" value="PH domain-like"/>
    <property type="match status" value="1"/>
</dbReference>
<evidence type="ECO:0000313" key="4">
    <source>
        <dbReference type="Proteomes" id="UP000433483"/>
    </source>
</evidence>
<name>A0A6A3WED4_9STRA</name>
<evidence type="ECO:0000259" key="2">
    <source>
        <dbReference type="PROSITE" id="PS50003"/>
    </source>
</evidence>
<evidence type="ECO:0000313" key="3">
    <source>
        <dbReference type="EMBL" id="KAE9183541.1"/>
    </source>
</evidence>
<dbReference type="Gene3D" id="2.30.29.30">
    <property type="entry name" value="Pleckstrin-homology domain (PH domain)/Phosphotyrosine-binding domain (PTB)"/>
    <property type="match status" value="1"/>
</dbReference>
<dbReference type="InterPro" id="IPR001849">
    <property type="entry name" value="PH_domain"/>
</dbReference>
<organism evidence="3 4">
    <name type="scientific">Phytophthora fragariae</name>
    <dbReference type="NCBI Taxonomy" id="53985"/>
    <lineage>
        <taxon>Eukaryota</taxon>
        <taxon>Sar</taxon>
        <taxon>Stramenopiles</taxon>
        <taxon>Oomycota</taxon>
        <taxon>Peronosporomycetes</taxon>
        <taxon>Peronosporales</taxon>
        <taxon>Peronosporaceae</taxon>
        <taxon>Phytophthora</taxon>
    </lineage>
</organism>
<dbReference type="OrthoDB" id="63226at2759"/>
<gene>
    <name evidence="3" type="ORF">PF005_g22046</name>
</gene>
<dbReference type="PROSITE" id="PS50003">
    <property type="entry name" value="PH_DOMAIN"/>
    <property type="match status" value="1"/>
</dbReference>
<feature type="region of interest" description="Disordered" evidence="1">
    <location>
        <begin position="1"/>
        <end position="30"/>
    </location>
</feature>
<evidence type="ECO:0000256" key="1">
    <source>
        <dbReference type="SAM" id="MobiDB-lite"/>
    </source>
</evidence>
<sequence>MSSMTRRPPSSSNMRRRHTGLSASTPPAAGVASASKSRRFSLDQSGAPVIYCEGYARIKRRNVLTWTTRFLVLSHSELLVFQNKQDASYRRNVLETLEVASGRVAPKTDLGLELTLADGRELLGRVFSRADQAQWVSAFYQLAMRSEVRRVKSASMEEQGDVELRRRVSFFGSVLVRTIPTVPDEQVPELFYSKKDVEKFSEQASSLRSRTGDAVSLVFRKPTLPWRRQVV</sequence>